<accession>A0ABR3BBI1</accession>
<dbReference type="InterPro" id="IPR013087">
    <property type="entry name" value="Znf_C2H2_type"/>
</dbReference>
<dbReference type="PROSITE" id="PS50023">
    <property type="entry name" value="LIM_DOMAIN_2"/>
    <property type="match status" value="3"/>
</dbReference>
<keyword evidence="4" id="KW-0863">Zinc-finger</keyword>
<feature type="domain" description="LIM zinc-binding" evidence="7">
    <location>
        <begin position="86"/>
        <end position="145"/>
    </location>
</feature>
<dbReference type="SUPFAM" id="SSF57716">
    <property type="entry name" value="Glucocorticoid receptor-like (DNA-binding domain)"/>
    <property type="match status" value="4"/>
</dbReference>
<dbReference type="InterPro" id="IPR050604">
    <property type="entry name" value="PDZ-LIM_domain"/>
</dbReference>
<evidence type="ECO:0000256" key="5">
    <source>
        <dbReference type="PROSITE-ProRule" id="PRU00125"/>
    </source>
</evidence>
<evidence type="ECO:0000256" key="4">
    <source>
        <dbReference type="PROSITE-ProRule" id="PRU00042"/>
    </source>
</evidence>
<organism evidence="9 10">
    <name type="scientific">Phycomyces blakesleeanus</name>
    <dbReference type="NCBI Taxonomy" id="4837"/>
    <lineage>
        <taxon>Eukaryota</taxon>
        <taxon>Fungi</taxon>
        <taxon>Fungi incertae sedis</taxon>
        <taxon>Mucoromycota</taxon>
        <taxon>Mucoromycotina</taxon>
        <taxon>Mucoromycetes</taxon>
        <taxon>Mucorales</taxon>
        <taxon>Phycomycetaceae</taxon>
        <taxon>Phycomyces</taxon>
    </lineage>
</organism>
<reference evidence="9 10" key="1">
    <citation type="submission" date="2024-04" db="EMBL/GenBank/DDBJ databases">
        <title>Symmetric and asymmetric DNA N6-adenine methylation regulates different biological responses in Mucorales.</title>
        <authorList>
            <consortium name="Lawrence Berkeley National Laboratory"/>
            <person name="Lax C."/>
            <person name="Mondo S.J."/>
            <person name="Osorio-Concepcion M."/>
            <person name="Muszewska A."/>
            <person name="Corrochano-Luque M."/>
            <person name="Gutierrez G."/>
            <person name="Riley R."/>
            <person name="Lipzen A."/>
            <person name="Guo J."/>
            <person name="Hundley H."/>
            <person name="Amirebrahimi M."/>
            <person name="Ng V."/>
            <person name="Lorenzo-Gutierrez D."/>
            <person name="Binder U."/>
            <person name="Yang J."/>
            <person name="Song Y."/>
            <person name="Canovas D."/>
            <person name="Navarro E."/>
            <person name="Freitag M."/>
            <person name="Gabaldon T."/>
            <person name="Grigoriev I.V."/>
            <person name="Corrochano L.M."/>
            <person name="Nicolas F.E."/>
            <person name="Garre V."/>
        </authorList>
    </citation>
    <scope>NUCLEOTIDE SEQUENCE [LARGE SCALE GENOMIC DNA]</scope>
    <source>
        <strain evidence="9 10">L51</strain>
    </source>
</reference>
<protein>
    <recommendedName>
        <fullName evidence="11">C2H2-type zinc finger transcription factor</fullName>
    </recommendedName>
</protein>
<dbReference type="InterPro" id="IPR001781">
    <property type="entry name" value="Znf_LIM"/>
</dbReference>
<feature type="domain" description="C2H2-type" evidence="8">
    <location>
        <begin position="231"/>
        <end position="262"/>
    </location>
</feature>
<evidence type="ECO:0000259" key="8">
    <source>
        <dbReference type="PROSITE" id="PS50157"/>
    </source>
</evidence>
<dbReference type="Gene3D" id="2.10.110.10">
    <property type="entry name" value="Cysteine Rich Protein"/>
    <property type="match status" value="4"/>
</dbReference>
<feature type="region of interest" description="Disordered" evidence="6">
    <location>
        <begin position="1"/>
        <end position="71"/>
    </location>
</feature>
<evidence type="ECO:0000256" key="6">
    <source>
        <dbReference type="SAM" id="MobiDB-lite"/>
    </source>
</evidence>
<evidence type="ECO:0000313" key="9">
    <source>
        <dbReference type="EMBL" id="KAL0092974.1"/>
    </source>
</evidence>
<proteinExistence type="predicted"/>
<keyword evidence="1 5" id="KW-0479">Metal-binding</keyword>
<dbReference type="SMART" id="SM00132">
    <property type="entry name" value="LIM"/>
    <property type="match status" value="4"/>
</dbReference>
<comment type="caution">
    <text evidence="9">The sequence shown here is derived from an EMBL/GenBank/DDBJ whole genome shotgun (WGS) entry which is preliminary data.</text>
</comment>
<evidence type="ECO:0000256" key="2">
    <source>
        <dbReference type="ARBA" id="ARBA00022833"/>
    </source>
</evidence>
<evidence type="ECO:0000313" key="10">
    <source>
        <dbReference type="Proteomes" id="UP001448207"/>
    </source>
</evidence>
<dbReference type="PANTHER" id="PTHR24214">
    <property type="entry name" value="PDZ AND LIM DOMAIN PROTEIN ZASP"/>
    <property type="match status" value="1"/>
</dbReference>
<dbReference type="PROSITE" id="PS50157">
    <property type="entry name" value="ZINC_FINGER_C2H2_2"/>
    <property type="match status" value="1"/>
</dbReference>
<feature type="domain" description="LIM zinc-binding" evidence="7">
    <location>
        <begin position="205"/>
        <end position="264"/>
    </location>
</feature>
<feature type="compositionally biased region" description="Polar residues" evidence="6">
    <location>
        <begin position="58"/>
        <end position="71"/>
    </location>
</feature>
<gene>
    <name evidence="9" type="ORF">J3Q64DRAFT_1633600</name>
</gene>
<dbReference type="Pfam" id="PF00412">
    <property type="entry name" value="LIM"/>
    <property type="match status" value="4"/>
</dbReference>
<dbReference type="PROSITE" id="PS00478">
    <property type="entry name" value="LIM_DOMAIN_1"/>
    <property type="match status" value="3"/>
</dbReference>
<evidence type="ECO:0000259" key="7">
    <source>
        <dbReference type="PROSITE" id="PS50023"/>
    </source>
</evidence>
<evidence type="ECO:0000256" key="3">
    <source>
        <dbReference type="ARBA" id="ARBA00023038"/>
    </source>
</evidence>
<evidence type="ECO:0008006" key="11">
    <source>
        <dbReference type="Google" id="ProtNLM"/>
    </source>
</evidence>
<keyword evidence="2 5" id="KW-0862">Zinc</keyword>
<sequence length="356" mass="39362">MDPFEAALGPRKKPTPKHTVPAPTPKEPSTNSPVLPPLPPPQVRVPSIRAPSVRVPPSINSPDSSAGTTVDANKRVSVPNPMYTGIRCAGCEKPMGGMTINAAGKQWHPDCFVCKHCNQDLEHVAFYEKDGQPYCALDYHELFSTRCDYCGTPIEEKAIRALGKTYHEGHFFCRQCGKTFDESSAFMVYDGHPYCEKDYLEKFGHKCMGCGEYITGEFIGALGGDWHKECFVCAECGKAFTSATFFVRNNRPYCDQHQRTTATPTKNAPPVAVRPQPNVPVAPFIANATSENKKCHKCGEKVEGRCANAYGHDYHPAHFQCSRCDKPLSMRVPGKITKKRCTPGELICKMCARTHT</sequence>
<feature type="domain" description="LIM zinc-binding" evidence="7">
    <location>
        <begin position="293"/>
        <end position="356"/>
    </location>
</feature>
<name>A0ABR3BBI1_PHYBL</name>
<feature type="compositionally biased region" description="Pro residues" evidence="6">
    <location>
        <begin position="34"/>
        <end position="43"/>
    </location>
</feature>
<dbReference type="Proteomes" id="UP001448207">
    <property type="component" value="Unassembled WGS sequence"/>
</dbReference>
<keyword evidence="3 5" id="KW-0440">LIM domain</keyword>
<evidence type="ECO:0000256" key="1">
    <source>
        <dbReference type="ARBA" id="ARBA00022723"/>
    </source>
</evidence>
<dbReference type="EMBL" id="JBCLYO010000002">
    <property type="protein sequence ID" value="KAL0092974.1"/>
    <property type="molecule type" value="Genomic_DNA"/>
</dbReference>
<keyword evidence="10" id="KW-1185">Reference proteome</keyword>
<dbReference type="PANTHER" id="PTHR24214:SF61">
    <property type="entry name" value="PDZ AND LIM DOMAIN PROTEIN 3-LIKE"/>
    <property type="match status" value="1"/>
</dbReference>